<evidence type="ECO:0000313" key="2">
    <source>
        <dbReference type="Proteomes" id="UP001596328"/>
    </source>
</evidence>
<dbReference type="Proteomes" id="UP001596328">
    <property type="component" value="Unassembled WGS sequence"/>
</dbReference>
<evidence type="ECO:0000313" key="1">
    <source>
        <dbReference type="EMBL" id="MFC6724319.1"/>
    </source>
</evidence>
<keyword evidence="2" id="KW-1185">Reference proteome</keyword>
<sequence>MPNHDTADSPGAISRSLYEQGMTDGLPVHPPTEDAVAEMLRGTARDRDHVLGRLGNNENALTVEKLASNAVMAGCLPPYMPVLEAGARALADPKSNSIQVSVSTGSWAYQWIINGPVREELDIESGTGAFGPNFHANRTIGRALGLAYKNTANLRPGEKDMGVMGNPFKFSLLAGENQEHSPWEPYHVTHGYDAEESTITLAGPNSFVQYFPHENTADEILKGMVRNTPPSMVGGEQQGGDIDQTIFHLVNRYNAEELAGIDATKRDVKEYICENSYLRTEDYQKGSLWDGVLRRHEGKGSPLQVAQVDDPEYVKVVTVGGPGRVNAIVGPSIGGPVTKRIEFPNDWDALVEEYALDRRWFDGVTY</sequence>
<dbReference type="EMBL" id="JBHSWU010000148">
    <property type="protein sequence ID" value="MFC6724319.1"/>
    <property type="molecule type" value="Genomic_DNA"/>
</dbReference>
<comment type="caution">
    <text evidence="1">The sequence shown here is derived from an EMBL/GenBank/DDBJ whole genome shotgun (WGS) entry which is preliminary data.</text>
</comment>
<reference evidence="1 2" key="1">
    <citation type="journal article" date="2019" name="Int. J. Syst. Evol. Microbiol.">
        <title>The Global Catalogue of Microorganisms (GCM) 10K type strain sequencing project: providing services to taxonomists for standard genome sequencing and annotation.</title>
        <authorList>
            <consortium name="The Broad Institute Genomics Platform"/>
            <consortium name="The Broad Institute Genome Sequencing Center for Infectious Disease"/>
            <person name="Wu L."/>
            <person name="Ma J."/>
        </authorList>
    </citation>
    <scope>NUCLEOTIDE SEQUENCE [LARGE SCALE GENOMIC DNA]</scope>
    <source>
        <strain evidence="1 2">NBRC 111368</strain>
    </source>
</reference>
<accession>A0ABD5RXZ9</accession>
<gene>
    <name evidence="1" type="ORF">ACFQE1_08030</name>
</gene>
<proteinExistence type="predicted"/>
<name>A0ABD5RXZ9_9EURY</name>
<protein>
    <submittedName>
        <fullName evidence="1">Uncharacterized protein</fullName>
    </submittedName>
</protein>
<organism evidence="1 2">
    <name type="scientific">Halobium palmae</name>
    <dbReference type="NCBI Taxonomy" id="1776492"/>
    <lineage>
        <taxon>Archaea</taxon>
        <taxon>Methanobacteriati</taxon>
        <taxon>Methanobacteriota</taxon>
        <taxon>Stenosarchaea group</taxon>
        <taxon>Halobacteria</taxon>
        <taxon>Halobacteriales</taxon>
        <taxon>Haloferacaceae</taxon>
        <taxon>Halobium</taxon>
    </lineage>
</organism>
<dbReference type="AlphaFoldDB" id="A0ABD5RXZ9"/>